<dbReference type="Pfam" id="PF08906">
    <property type="entry name" value="T6SS_Tdi1_C"/>
    <property type="match status" value="1"/>
</dbReference>
<evidence type="ECO:0000313" key="2">
    <source>
        <dbReference type="EMBL" id="GAA6133211.1"/>
    </source>
</evidence>
<dbReference type="Proteomes" id="UP001486808">
    <property type="component" value="Unassembled WGS sequence"/>
</dbReference>
<comment type="caution">
    <text evidence="2">The sequence shown here is derived from an EMBL/GenBank/DDBJ whole genome shotgun (WGS) entry which is preliminary data.</text>
</comment>
<sequence length="158" mass="18208">MTELRPLMTEAAEYNTEALLAEWQWLVPSVDTPLFISVFGDWVFGNPDGSLWLLSVLEGDYIQLARNAQEYNTFNKSAEWLEQNFIAGWQPIAAGHGMSPSRNECLGWKVHPLLGGNFEVANLQIFSMVVYQALMGQLHRQHQQQQIPSRKKPWYKLW</sequence>
<evidence type="ECO:0000259" key="1">
    <source>
        <dbReference type="Pfam" id="PF08906"/>
    </source>
</evidence>
<keyword evidence="3" id="KW-1185">Reference proteome</keyword>
<evidence type="ECO:0000313" key="3">
    <source>
        <dbReference type="Proteomes" id="UP001486808"/>
    </source>
</evidence>
<accession>A0ABP9ZUR9</accession>
<name>A0ABP9ZUR9_9GAMM</name>
<organism evidence="2 3">
    <name type="scientific">Halopseudomonas sabulinigri</name>
    <dbReference type="NCBI Taxonomy" id="472181"/>
    <lineage>
        <taxon>Bacteria</taxon>
        <taxon>Pseudomonadati</taxon>
        <taxon>Pseudomonadota</taxon>
        <taxon>Gammaproteobacteria</taxon>
        <taxon>Pseudomonadales</taxon>
        <taxon>Pseudomonadaceae</taxon>
        <taxon>Halopseudomonas</taxon>
    </lineage>
</organism>
<gene>
    <name evidence="2" type="ORF">NBRC116187_35730</name>
</gene>
<protein>
    <recommendedName>
        <fullName evidence="1">T6SS immunity protein Tdi1 C-terminal domain-containing protein</fullName>
    </recommendedName>
</protein>
<proteinExistence type="predicted"/>
<dbReference type="EMBL" id="BAABWD010000016">
    <property type="protein sequence ID" value="GAA6133211.1"/>
    <property type="molecule type" value="Genomic_DNA"/>
</dbReference>
<dbReference type="RefSeq" id="WP_353390283.1">
    <property type="nucleotide sequence ID" value="NZ_BAABWD010000016.1"/>
</dbReference>
<feature type="domain" description="T6SS immunity protein Tdi1 C-terminal" evidence="1">
    <location>
        <begin position="78"/>
        <end position="139"/>
    </location>
</feature>
<reference evidence="2 3" key="1">
    <citation type="submission" date="2024-04" db="EMBL/GenBank/DDBJ databases">
        <title>Draft genome sequence of Halopseudomonas sabulinigri NBRC 116187.</title>
        <authorList>
            <person name="Miyakawa T."/>
            <person name="Kusuya Y."/>
            <person name="Miura T."/>
        </authorList>
    </citation>
    <scope>NUCLEOTIDE SEQUENCE [LARGE SCALE GENOMIC DNA]</scope>
    <source>
        <strain evidence="2 3">4NH20-0042</strain>
    </source>
</reference>
<dbReference type="InterPro" id="IPR015002">
    <property type="entry name" value="T6SS_Tdi1_C"/>
</dbReference>